<dbReference type="Pfam" id="PF01740">
    <property type="entry name" value="STAS"/>
    <property type="match status" value="1"/>
</dbReference>
<accession>A0A6H1U332</accession>
<organism evidence="4 5">
    <name type="scientific">Oxynema aestuarii AP17</name>
    <dbReference type="NCBI Taxonomy" id="2064643"/>
    <lineage>
        <taxon>Bacteria</taxon>
        <taxon>Bacillati</taxon>
        <taxon>Cyanobacteriota</taxon>
        <taxon>Cyanophyceae</taxon>
        <taxon>Oscillatoriophycideae</taxon>
        <taxon>Oscillatoriales</taxon>
        <taxon>Oscillatoriaceae</taxon>
        <taxon>Oxynema</taxon>
        <taxon>Oxynema aestuarii</taxon>
    </lineage>
</organism>
<dbReference type="SUPFAM" id="SSF52091">
    <property type="entry name" value="SpoIIaa-like"/>
    <property type="match status" value="1"/>
</dbReference>
<dbReference type="RefSeq" id="WP_168570718.1">
    <property type="nucleotide sequence ID" value="NZ_CP051167.1"/>
</dbReference>
<evidence type="ECO:0000256" key="2">
    <source>
        <dbReference type="RuleBase" id="RU003749"/>
    </source>
</evidence>
<dbReference type="KEGG" id="oxy:HCG48_19865"/>
<evidence type="ECO:0000313" key="5">
    <source>
        <dbReference type="Proteomes" id="UP000500857"/>
    </source>
</evidence>
<dbReference type="PANTHER" id="PTHR33495">
    <property type="entry name" value="ANTI-SIGMA FACTOR ANTAGONIST TM_1081-RELATED-RELATED"/>
    <property type="match status" value="1"/>
</dbReference>
<dbReference type="AlphaFoldDB" id="A0A6H1U332"/>
<evidence type="ECO:0000256" key="1">
    <source>
        <dbReference type="ARBA" id="ARBA00009013"/>
    </source>
</evidence>
<dbReference type="EMBL" id="CP051167">
    <property type="protein sequence ID" value="QIZ72570.1"/>
    <property type="molecule type" value="Genomic_DNA"/>
</dbReference>
<sequence length="111" mass="11829">MLTAVAIPQVSVLELNGHLNAANAGELQSRLTEAVASSTHESVLVDMENVDSLDSAGLMALVSALTLAQKLNRRFSLCGVAPAIAIIFELTQLDRVFEIFENRASFEASLA</sequence>
<protein>
    <recommendedName>
        <fullName evidence="2">Anti-sigma factor antagonist</fullName>
    </recommendedName>
</protein>
<dbReference type="InterPro" id="IPR003658">
    <property type="entry name" value="Anti-sigma_ant"/>
</dbReference>
<dbReference type="InterPro" id="IPR002645">
    <property type="entry name" value="STAS_dom"/>
</dbReference>
<dbReference type="NCBIfam" id="TIGR00377">
    <property type="entry name" value="ant_ant_sig"/>
    <property type="match status" value="1"/>
</dbReference>
<dbReference type="Proteomes" id="UP000500857">
    <property type="component" value="Chromosome"/>
</dbReference>
<keyword evidence="5" id="KW-1185">Reference proteome</keyword>
<name>A0A6H1U332_9CYAN</name>
<proteinExistence type="inferred from homology"/>
<gene>
    <name evidence="4" type="ORF">HCG48_19865</name>
</gene>
<feature type="domain" description="STAS" evidence="3">
    <location>
        <begin position="1"/>
        <end position="111"/>
    </location>
</feature>
<comment type="similarity">
    <text evidence="1 2">Belongs to the anti-sigma-factor antagonist family.</text>
</comment>
<dbReference type="PANTHER" id="PTHR33495:SF2">
    <property type="entry name" value="ANTI-SIGMA FACTOR ANTAGONIST TM_1081-RELATED"/>
    <property type="match status" value="1"/>
</dbReference>
<reference evidence="4 5" key="1">
    <citation type="submission" date="2020-04" db="EMBL/GenBank/DDBJ databases">
        <authorList>
            <person name="Basu S."/>
            <person name="Maruthanayagam V."/>
            <person name="Chakraborty S."/>
            <person name="Pramanik A."/>
            <person name="Mukherjee J."/>
            <person name="Brink B."/>
        </authorList>
    </citation>
    <scope>NUCLEOTIDE SEQUENCE [LARGE SCALE GENOMIC DNA]</scope>
    <source>
        <strain evidence="4 5">AP17</strain>
    </source>
</reference>
<dbReference type="InterPro" id="IPR036513">
    <property type="entry name" value="STAS_dom_sf"/>
</dbReference>
<evidence type="ECO:0000259" key="3">
    <source>
        <dbReference type="PROSITE" id="PS50801"/>
    </source>
</evidence>
<evidence type="ECO:0000313" key="4">
    <source>
        <dbReference type="EMBL" id="QIZ72570.1"/>
    </source>
</evidence>
<dbReference type="GO" id="GO:0043856">
    <property type="term" value="F:anti-sigma factor antagonist activity"/>
    <property type="evidence" value="ECO:0007669"/>
    <property type="project" value="InterPro"/>
</dbReference>
<dbReference type="PROSITE" id="PS50801">
    <property type="entry name" value="STAS"/>
    <property type="match status" value="1"/>
</dbReference>
<dbReference type="Gene3D" id="3.30.750.24">
    <property type="entry name" value="STAS domain"/>
    <property type="match status" value="1"/>
</dbReference>
<dbReference type="CDD" id="cd07043">
    <property type="entry name" value="STAS_anti-anti-sigma_factors"/>
    <property type="match status" value="1"/>
</dbReference>